<dbReference type="GO" id="GO:0016791">
    <property type="term" value="F:phosphatase activity"/>
    <property type="evidence" value="ECO:0007669"/>
    <property type="project" value="UniProtKB-ARBA"/>
</dbReference>
<name>A0A060BHM3_9CHLR</name>
<feature type="non-terminal residue" evidence="1">
    <location>
        <position position="108"/>
    </location>
</feature>
<dbReference type="InterPro" id="IPR036412">
    <property type="entry name" value="HAD-like_sf"/>
</dbReference>
<dbReference type="SUPFAM" id="SSF56784">
    <property type="entry name" value="HAD-like"/>
    <property type="match status" value="1"/>
</dbReference>
<dbReference type="Pfam" id="PF08282">
    <property type="entry name" value="Hydrolase_3"/>
    <property type="match status" value="1"/>
</dbReference>
<accession>A0A060BHM3</accession>
<dbReference type="NCBIfam" id="TIGR01484">
    <property type="entry name" value="HAD-SF-IIB"/>
    <property type="match status" value="1"/>
</dbReference>
<dbReference type="Gene3D" id="3.40.50.1000">
    <property type="entry name" value="HAD superfamily/HAD-like"/>
    <property type="match status" value="1"/>
</dbReference>
<dbReference type="InterPro" id="IPR023214">
    <property type="entry name" value="HAD_sf"/>
</dbReference>
<reference evidence="1" key="1">
    <citation type="journal article" date="2013" name="Environ. Microbiol.">
        <title>Seasonally variable intestinal metagenomes of the red palm weevil (Rhynchophorus ferrugineus).</title>
        <authorList>
            <person name="Jia S."/>
            <person name="Zhang X."/>
            <person name="Zhang G."/>
            <person name="Yin A."/>
            <person name="Zhang S."/>
            <person name="Li F."/>
            <person name="Wang L."/>
            <person name="Zhao D."/>
            <person name="Yun Q."/>
            <person name="Tala"/>
            <person name="Wang J."/>
            <person name="Sun G."/>
            <person name="Baabdullah M."/>
            <person name="Yu X."/>
            <person name="Hu S."/>
            <person name="Al-Mssallem I.S."/>
            <person name="Yu J."/>
        </authorList>
    </citation>
    <scope>NUCLEOTIDE SEQUENCE</scope>
</reference>
<sequence>PVLPHEPPHNKEIPMLSLKDPLMIVTDLDGTLLDHHTYAWDAARPWLERLTRHQTPIILCSSKTRREIALIQENLGLQALPFIAENGAVIQLHTAWHDHLDAPCLYPG</sequence>
<proteinExistence type="predicted"/>
<protein>
    <submittedName>
        <fullName evidence="1">CAZy families GT55 protein</fullName>
    </submittedName>
</protein>
<dbReference type="AlphaFoldDB" id="A0A060BHM3"/>
<feature type="non-terminal residue" evidence="1">
    <location>
        <position position="1"/>
    </location>
</feature>
<organism evidence="1">
    <name type="scientific">uncultured Dehalogenimonas sp</name>
    <dbReference type="NCBI Taxonomy" id="876103"/>
    <lineage>
        <taxon>Bacteria</taxon>
        <taxon>Bacillati</taxon>
        <taxon>Chloroflexota</taxon>
        <taxon>Dehalococcoidia</taxon>
        <taxon>Dehalococcoidales</taxon>
        <taxon>Dehalococcoidaceae</taxon>
        <taxon>Dehalogenimonas</taxon>
        <taxon>environmental samples</taxon>
    </lineage>
</organism>
<dbReference type="InterPro" id="IPR006379">
    <property type="entry name" value="HAD-SF_hydro_IIB"/>
</dbReference>
<evidence type="ECO:0000313" key="1">
    <source>
        <dbReference type="EMBL" id="AIA83478.1"/>
    </source>
</evidence>
<dbReference type="EMBL" id="KF116235">
    <property type="protein sequence ID" value="AIA83478.1"/>
    <property type="molecule type" value="Genomic_DNA"/>
</dbReference>